<dbReference type="InterPro" id="IPR052711">
    <property type="entry name" value="Zinc_ADH-like"/>
</dbReference>
<keyword evidence="1" id="KW-0812">Transmembrane</keyword>
<feature type="transmembrane region" description="Helical" evidence="1">
    <location>
        <begin position="161"/>
        <end position="183"/>
    </location>
</feature>
<dbReference type="InterPro" id="IPR013154">
    <property type="entry name" value="ADH-like_N"/>
</dbReference>
<dbReference type="Pfam" id="PF08240">
    <property type="entry name" value="ADH_N"/>
    <property type="match status" value="1"/>
</dbReference>
<dbReference type="Pfam" id="PF00107">
    <property type="entry name" value="ADH_zinc_N"/>
    <property type="match status" value="1"/>
</dbReference>
<evidence type="ECO:0000313" key="4">
    <source>
        <dbReference type="Proteomes" id="UP001060919"/>
    </source>
</evidence>
<dbReference type="RefSeq" id="WP_264790242.1">
    <property type="nucleotide sequence ID" value="NZ_AP026867.1"/>
</dbReference>
<dbReference type="Gene3D" id="3.90.180.10">
    <property type="entry name" value="Medium-chain alcohol dehydrogenases, catalytic domain"/>
    <property type="match status" value="1"/>
</dbReference>
<proteinExistence type="predicted"/>
<dbReference type="EMBL" id="AP026867">
    <property type="protein sequence ID" value="BDS15054.1"/>
    <property type="molecule type" value="Genomic_DNA"/>
</dbReference>
<dbReference type="InterPro" id="IPR011032">
    <property type="entry name" value="GroES-like_sf"/>
</dbReference>
<dbReference type="InterPro" id="IPR036291">
    <property type="entry name" value="NAD(P)-bd_dom_sf"/>
</dbReference>
<dbReference type="InterPro" id="IPR013149">
    <property type="entry name" value="ADH-like_C"/>
</dbReference>
<dbReference type="AlphaFoldDB" id="A0A916DVE3"/>
<evidence type="ECO:0000313" key="3">
    <source>
        <dbReference type="EMBL" id="BDS15054.1"/>
    </source>
</evidence>
<dbReference type="GO" id="GO:0016491">
    <property type="term" value="F:oxidoreductase activity"/>
    <property type="evidence" value="ECO:0007669"/>
    <property type="project" value="InterPro"/>
</dbReference>
<sequence length="332" mass="35545">MKALVLQEVKQAITCQDISKPSPQAGQVLIQLKAAAINHRDVYITQGLYPGVVAPVTLGSDGAGQVVELGAGVDASWLNQMVILNPSIGWEKALEVQPKDYRILGMPDNGCFAEYVVVDASQLSLKPAHLSFEQAAALPLAGLTAYRALFSRAKATSKDRILISGVGGGVALFACQFAIALGAEVYVTSGSEEKIQAAIALGAKGGVNYKEENWHKTLLKKANGGFDVVVDSAGGEGFKYFLDLANMGGRIVFYGGTRGSFKVNPQKVFWKQLSLLGSTMGSTEEFEQMVSFVQETKLMPVVDSKWELSQGAEAFDYMDAGKQFGKIVFTIS</sequence>
<protein>
    <submittedName>
        <fullName evidence="3">Zinc-binding dehydrogenase</fullName>
    </submittedName>
</protein>
<dbReference type="PANTHER" id="PTHR45033">
    <property type="match status" value="1"/>
</dbReference>
<evidence type="ECO:0000259" key="2">
    <source>
        <dbReference type="SMART" id="SM00829"/>
    </source>
</evidence>
<dbReference type="SUPFAM" id="SSF51735">
    <property type="entry name" value="NAD(P)-binding Rossmann-fold domains"/>
    <property type="match status" value="1"/>
</dbReference>
<dbReference type="SUPFAM" id="SSF50129">
    <property type="entry name" value="GroES-like"/>
    <property type="match status" value="1"/>
</dbReference>
<dbReference type="Gene3D" id="3.40.50.720">
    <property type="entry name" value="NAD(P)-binding Rossmann-like Domain"/>
    <property type="match status" value="1"/>
</dbReference>
<dbReference type="InterPro" id="IPR020843">
    <property type="entry name" value="ER"/>
</dbReference>
<dbReference type="Proteomes" id="UP001060919">
    <property type="component" value="Chromosome"/>
</dbReference>
<keyword evidence="1" id="KW-1133">Transmembrane helix</keyword>
<feature type="domain" description="Enoyl reductase (ER)" evidence="2">
    <location>
        <begin position="10"/>
        <end position="329"/>
    </location>
</feature>
<organism evidence="3 4">
    <name type="scientific">Aureispira anguillae</name>
    <dbReference type="NCBI Taxonomy" id="2864201"/>
    <lineage>
        <taxon>Bacteria</taxon>
        <taxon>Pseudomonadati</taxon>
        <taxon>Bacteroidota</taxon>
        <taxon>Saprospiria</taxon>
        <taxon>Saprospirales</taxon>
        <taxon>Saprospiraceae</taxon>
        <taxon>Aureispira</taxon>
    </lineage>
</organism>
<name>A0A916DVE3_9BACT</name>
<keyword evidence="4" id="KW-1185">Reference proteome</keyword>
<dbReference type="SMART" id="SM00829">
    <property type="entry name" value="PKS_ER"/>
    <property type="match status" value="1"/>
</dbReference>
<reference evidence="3" key="1">
    <citation type="submission" date="2022-09" db="EMBL/GenBank/DDBJ databases">
        <title>Aureispira anguillicida sp. nov., isolated from Leptocephalus of Japanese eel Anguilla japonica.</title>
        <authorList>
            <person name="Yuasa K."/>
            <person name="Mekata T."/>
            <person name="Ikunari K."/>
        </authorList>
    </citation>
    <scope>NUCLEOTIDE SEQUENCE</scope>
    <source>
        <strain evidence="3">EL160426</strain>
    </source>
</reference>
<dbReference type="PANTHER" id="PTHR45033:SF3">
    <property type="entry name" value="DEHYDROGENASE, PUTATIVE (AFU_ORTHOLOGUE AFUA_2G13270)-RELATED"/>
    <property type="match status" value="1"/>
</dbReference>
<accession>A0A916DVE3</accession>
<evidence type="ECO:0000256" key="1">
    <source>
        <dbReference type="SAM" id="Phobius"/>
    </source>
</evidence>
<dbReference type="KEGG" id="aup:AsAng_0058360"/>
<keyword evidence="1" id="KW-0472">Membrane</keyword>
<gene>
    <name evidence="3" type="ORF">AsAng_0058360</name>
</gene>